<dbReference type="GO" id="GO:0016491">
    <property type="term" value="F:oxidoreductase activity"/>
    <property type="evidence" value="ECO:0007669"/>
    <property type="project" value="InterPro"/>
</dbReference>
<dbReference type="Pfam" id="PF03450">
    <property type="entry name" value="CO_deh_flav_C"/>
    <property type="match status" value="1"/>
</dbReference>
<dbReference type="SMART" id="SM01092">
    <property type="entry name" value="CO_deh_flav_C"/>
    <property type="match status" value="1"/>
</dbReference>
<evidence type="ECO:0000313" key="3">
    <source>
        <dbReference type="EMBL" id="ADV63434.1"/>
    </source>
</evidence>
<dbReference type="AlphaFoldDB" id="E8R1L6"/>
<evidence type="ECO:0000256" key="1">
    <source>
        <dbReference type="ARBA" id="ARBA00022827"/>
    </source>
</evidence>
<dbReference type="PANTHER" id="PTHR42659:SF9">
    <property type="entry name" value="XANTHINE DEHYDROGENASE FAD-BINDING SUBUNIT XDHB-RELATED"/>
    <property type="match status" value="1"/>
</dbReference>
<reference key="1">
    <citation type="submission" date="2010-11" db="EMBL/GenBank/DDBJ databases">
        <title>The complete sequence of chromosome of Isophaera pallida ATCC 43644.</title>
        <authorList>
            <consortium name="US DOE Joint Genome Institute (JGI-PGF)"/>
            <person name="Lucas S."/>
            <person name="Copeland A."/>
            <person name="Lapidus A."/>
            <person name="Bruce D."/>
            <person name="Goodwin L."/>
            <person name="Pitluck S."/>
            <person name="Kyrpides N."/>
            <person name="Mavromatis K."/>
            <person name="Pagani I."/>
            <person name="Ivanova N."/>
            <person name="Saunders E."/>
            <person name="Brettin T."/>
            <person name="Detter J.C."/>
            <person name="Han C."/>
            <person name="Tapia R."/>
            <person name="Land M."/>
            <person name="Hauser L."/>
            <person name="Markowitz V."/>
            <person name="Cheng J.-F."/>
            <person name="Hugenholtz P."/>
            <person name="Woyke T."/>
            <person name="Wu D."/>
            <person name="Eisen J.A."/>
        </authorList>
    </citation>
    <scope>NUCLEOTIDE SEQUENCE</scope>
    <source>
        <strain>ATCC 43644</strain>
    </source>
</reference>
<dbReference type="InParanoid" id="E8R1L6"/>
<dbReference type="PANTHER" id="PTHR42659">
    <property type="entry name" value="XANTHINE DEHYDROGENASE SUBUNIT C-RELATED"/>
    <property type="match status" value="1"/>
</dbReference>
<name>E8R1L6_ISOPI</name>
<dbReference type="eggNOG" id="COG1319">
    <property type="taxonomic scope" value="Bacteria"/>
</dbReference>
<evidence type="ECO:0000259" key="2">
    <source>
        <dbReference type="PROSITE" id="PS51387"/>
    </source>
</evidence>
<dbReference type="STRING" id="575540.Isop_2869"/>
<reference evidence="3 4" key="2">
    <citation type="journal article" date="2011" name="Stand. Genomic Sci.">
        <title>Complete genome sequence of Isosphaera pallida type strain (IS1B).</title>
        <authorList>
            <consortium name="US DOE Joint Genome Institute (JGI-PGF)"/>
            <person name="Goker M."/>
            <person name="Cleland D."/>
            <person name="Saunders E."/>
            <person name="Lapidus A."/>
            <person name="Nolan M."/>
            <person name="Lucas S."/>
            <person name="Hammon N."/>
            <person name="Deshpande S."/>
            <person name="Cheng J.F."/>
            <person name="Tapia R."/>
            <person name="Han C."/>
            <person name="Goodwin L."/>
            <person name="Pitluck S."/>
            <person name="Liolios K."/>
            <person name="Pagani I."/>
            <person name="Ivanova N."/>
            <person name="Mavromatis K."/>
            <person name="Pati A."/>
            <person name="Chen A."/>
            <person name="Palaniappan K."/>
            <person name="Land M."/>
            <person name="Hauser L."/>
            <person name="Chang Y.J."/>
            <person name="Jeffries C.D."/>
            <person name="Detter J.C."/>
            <person name="Beck B."/>
            <person name="Woyke T."/>
            <person name="Bristow J."/>
            <person name="Eisen J.A."/>
            <person name="Markowitz V."/>
            <person name="Hugenholtz P."/>
            <person name="Kyrpides N.C."/>
            <person name="Klenk H.P."/>
        </authorList>
    </citation>
    <scope>NUCLEOTIDE SEQUENCE [LARGE SCALE GENOMIC DNA]</scope>
    <source>
        <strain evidence="4">ATCC 43644 / DSM 9630 / IS1B</strain>
    </source>
</reference>
<dbReference type="InterPro" id="IPR036683">
    <property type="entry name" value="CO_DH_flav_C_dom_sf"/>
</dbReference>
<dbReference type="InterPro" id="IPR005107">
    <property type="entry name" value="CO_DH_flav_C"/>
</dbReference>
<organism evidence="3 4">
    <name type="scientific">Isosphaera pallida (strain ATCC 43644 / DSM 9630 / IS1B)</name>
    <dbReference type="NCBI Taxonomy" id="575540"/>
    <lineage>
        <taxon>Bacteria</taxon>
        <taxon>Pseudomonadati</taxon>
        <taxon>Planctomycetota</taxon>
        <taxon>Planctomycetia</taxon>
        <taxon>Isosphaerales</taxon>
        <taxon>Isosphaeraceae</taxon>
        <taxon>Isosphaera</taxon>
    </lineage>
</organism>
<keyword evidence="4" id="KW-1185">Reference proteome</keyword>
<sequence length="330" mass="35888">MSHMRPFELARPRRLDAALDALAATPDSVPLAGGTDLLNRMKDGVTRPRRLVTLADLVELQDFADSSDGLTLGAGVTLARIVESPMIRHQYPALWQAAAEIASPAIRNTATLGGNLLQRPRCWYYRAGFGLLAQRDGQSLVRQGDNRYHAIFLTDSPALFVNPSSLAPALVALDAEAEVVNAKGTRTVKLADLYQVPKTERDSEFTLQPGDILARVRVPKPGLNASYEIRWKRSADWPLVLASVHLKLDGETIARARVALHGVAPIPWRSKTAEEVLVGRPATPETFNRAAQAAILGAQPLSRNAYKLTLVQTAVRRALLIAVGQPVPEV</sequence>
<dbReference type="InterPro" id="IPR002346">
    <property type="entry name" value="Mopterin_DH_FAD-bd"/>
</dbReference>
<dbReference type="InterPro" id="IPR036318">
    <property type="entry name" value="FAD-bd_PCMH-like_sf"/>
</dbReference>
<dbReference type="InterPro" id="IPR016166">
    <property type="entry name" value="FAD-bd_PCMH"/>
</dbReference>
<keyword evidence="1" id="KW-0285">Flavoprotein</keyword>
<dbReference type="KEGG" id="ipa:Isop_2869"/>
<dbReference type="SUPFAM" id="SSF55447">
    <property type="entry name" value="CO dehydrogenase flavoprotein C-terminal domain-like"/>
    <property type="match status" value="1"/>
</dbReference>
<dbReference type="PROSITE" id="PS51387">
    <property type="entry name" value="FAD_PCMH"/>
    <property type="match status" value="1"/>
</dbReference>
<dbReference type="RefSeq" id="WP_013565722.1">
    <property type="nucleotide sequence ID" value="NC_014962.1"/>
</dbReference>
<dbReference type="Gene3D" id="3.30.390.50">
    <property type="entry name" value="CO dehydrogenase flavoprotein, C-terminal domain"/>
    <property type="match status" value="1"/>
</dbReference>
<gene>
    <name evidence="3" type="ordered locus">Isop_2869</name>
</gene>
<dbReference type="FunCoup" id="E8R1L6">
    <property type="interactions" value="75"/>
</dbReference>
<accession>E8R1L6</accession>
<dbReference type="Gene3D" id="3.30.43.10">
    <property type="entry name" value="Uridine Diphospho-n-acetylenolpyruvylglucosamine Reductase, domain 2"/>
    <property type="match status" value="1"/>
</dbReference>
<protein>
    <submittedName>
        <fullName evidence="3">Molybdopterin dehydrogenase FAD-binding protein</fullName>
    </submittedName>
</protein>
<dbReference type="SUPFAM" id="SSF56176">
    <property type="entry name" value="FAD-binding/transporter-associated domain-like"/>
    <property type="match status" value="1"/>
</dbReference>
<dbReference type="Pfam" id="PF00941">
    <property type="entry name" value="FAD_binding_5"/>
    <property type="match status" value="1"/>
</dbReference>
<dbReference type="InterPro" id="IPR016167">
    <property type="entry name" value="FAD-bd_PCMH_sub1"/>
</dbReference>
<dbReference type="InterPro" id="IPR051312">
    <property type="entry name" value="Diverse_Substr_Oxidored"/>
</dbReference>
<dbReference type="InterPro" id="IPR016169">
    <property type="entry name" value="FAD-bd_PCMH_sub2"/>
</dbReference>
<proteinExistence type="predicted"/>
<dbReference type="HOGENOM" id="CLU_058050_1_0_0"/>
<dbReference type="Proteomes" id="UP000008631">
    <property type="component" value="Chromosome"/>
</dbReference>
<keyword evidence="1" id="KW-0274">FAD</keyword>
<dbReference type="GO" id="GO:0071949">
    <property type="term" value="F:FAD binding"/>
    <property type="evidence" value="ECO:0007669"/>
    <property type="project" value="InterPro"/>
</dbReference>
<dbReference type="Gene3D" id="3.30.465.10">
    <property type="match status" value="1"/>
</dbReference>
<dbReference type="EMBL" id="CP002353">
    <property type="protein sequence ID" value="ADV63434.1"/>
    <property type="molecule type" value="Genomic_DNA"/>
</dbReference>
<feature type="domain" description="FAD-binding PCMH-type" evidence="2">
    <location>
        <begin position="2"/>
        <end position="223"/>
    </location>
</feature>
<evidence type="ECO:0000313" key="4">
    <source>
        <dbReference type="Proteomes" id="UP000008631"/>
    </source>
</evidence>